<dbReference type="Pfam" id="PF00266">
    <property type="entry name" value="Aminotran_5"/>
    <property type="match status" value="1"/>
</dbReference>
<evidence type="ECO:0000256" key="3">
    <source>
        <dbReference type="ARBA" id="ARBA00012239"/>
    </source>
</evidence>
<comment type="caution">
    <text evidence="8">The sequence shown here is derived from an EMBL/GenBank/DDBJ whole genome shotgun (WGS) entry which is preliminary data.</text>
</comment>
<feature type="domain" description="Aminotransferase class V" evidence="7">
    <location>
        <begin position="2"/>
        <end position="368"/>
    </location>
</feature>
<sequence length="386" mass="41293">MIYLDNGATTVQKPLSVAKAVFNVLSSEEYGNPSRGAYPIAVNANEVVYQTRQKVARLFNVPDSSLVVFTKNVTEALNTVIKGYLKPGDDVIATAYDHNSVVRPIYQLAAQQVTHSFLPLDPTTNLVDVAALEHLIKPNTKMLVCTHASNVIGNTVDLKQIVEICHRHHVIVVLDAAQTAGVLPIDMQALGIDILCFTGHKSLYGPEGTGGICFRRDLPVEPLISGGSGIDSFNHAMPDRLPERLEGGTINVPGIAGLGAGIGYLLKNDLQVMGKKTIALADQFAHQVQQNSNVKIYTNLAAPHVGTIGLNIAGINSADVSDYLTTQGIATRSGAHCAPLIHHALGTVEQGIVRFSFCSFNTMADVEAASTAVNKIAKMMRENHGE</sequence>
<keyword evidence="8" id="KW-0808">Transferase</keyword>
<dbReference type="InterPro" id="IPR015421">
    <property type="entry name" value="PyrdxlP-dep_Trfase_major"/>
</dbReference>
<evidence type="ECO:0000259" key="7">
    <source>
        <dbReference type="Pfam" id="PF00266"/>
    </source>
</evidence>
<keyword evidence="8" id="KW-0032">Aminotransferase</keyword>
<evidence type="ECO:0000256" key="6">
    <source>
        <dbReference type="RuleBase" id="RU004504"/>
    </source>
</evidence>
<proteinExistence type="inferred from homology"/>
<dbReference type="Gene3D" id="3.40.640.10">
    <property type="entry name" value="Type I PLP-dependent aspartate aminotransferase-like (Major domain)"/>
    <property type="match status" value="1"/>
</dbReference>
<dbReference type="Gene3D" id="3.90.1150.10">
    <property type="entry name" value="Aspartate Aminotransferase, domain 1"/>
    <property type="match status" value="1"/>
</dbReference>
<evidence type="ECO:0000313" key="9">
    <source>
        <dbReference type="Proteomes" id="UP001529423"/>
    </source>
</evidence>
<dbReference type="InterPro" id="IPR015424">
    <property type="entry name" value="PyrdxlP-dep_Trfase"/>
</dbReference>
<dbReference type="PANTHER" id="PTHR43586">
    <property type="entry name" value="CYSTEINE DESULFURASE"/>
    <property type="match status" value="1"/>
</dbReference>
<accession>A0ABT7VMH0</accession>
<dbReference type="InterPro" id="IPR016454">
    <property type="entry name" value="Cysteine_dSase"/>
</dbReference>
<protein>
    <recommendedName>
        <fullName evidence="3">cysteine desulfurase</fullName>
        <ecNumber evidence="3">2.8.1.7</ecNumber>
    </recommendedName>
</protein>
<dbReference type="PANTHER" id="PTHR43586:SF4">
    <property type="entry name" value="ISOPENICILLIN N EPIMERASE"/>
    <property type="match status" value="1"/>
</dbReference>
<dbReference type="PROSITE" id="PS00595">
    <property type="entry name" value="AA_TRANSFER_CLASS_5"/>
    <property type="match status" value="1"/>
</dbReference>
<dbReference type="InterPro" id="IPR015422">
    <property type="entry name" value="PyrdxlP-dep_Trfase_small"/>
</dbReference>
<evidence type="ECO:0000256" key="4">
    <source>
        <dbReference type="ARBA" id="ARBA00022898"/>
    </source>
</evidence>
<keyword evidence="9" id="KW-1185">Reference proteome</keyword>
<comment type="similarity">
    <text evidence="2">Belongs to the class-V pyridoxal-phosphate-dependent aminotransferase family. Csd subfamily.</text>
</comment>
<dbReference type="NCBIfam" id="TIGR01977">
    <property type="entry name" value="am_tr_V_EF2568"/>
    <property type="match status" value="1"/>
</dbReference>
<dbReference type="InterPro" id="IPR020578">
    <property type="entry name" value="Aminotrans_V_PyrdxlP_BS"/>
</dbReference>
<evidence type="ECO:0000256" key="5">
    <source>
        <dbReference type="ARBA" id="ARBA00050776"/>
    </source>
</evidence>
<comment type="catalytic activity">
    <reaction evidence="5">
        <text>(sulfur carrier)-H + L-cysteine = (sulfur carrier)-SH + L-alanine</text>
        <dbReference type="Rhea" id="RHEA:43892"/>
        <dbReference type="Rhea" id="RHEA-COMP:14737"/>
        <dbReference type="Rhea" id="RHEA-COMP:14739"/>
        <dbReference type="ChEBI" id="CHEBI:29917"/>
        <dbReference type="ChEBI" id="CHEBI:35235"/>
        <dbReference type="ChEBI" id="CHEBI:57972"/>
        <dbReference type="ChEBI" id="CHEBI:64428"/>
        <dbReference type="EC" id="2.8.1.7"/>
    </reaction>
</comment>
<reference evidence="8" key="1">
    <citation type="submission" date="2023-06" db="EMBL/GenBank/DDBJ databases">
        <title>Identification and characterization of horizontal gene transfer across gut microbiota members of farm animals based on homology search.</title>
        <authorList>
            <person name="Schwarzerova J."/>
            <person name="Nykrynova M."/>
            <person name="Jureckova K."/>
            <person name="Cejkova D."/>
            <person name="Rychlik I."/>
        </authorList>
    </citation>
    <scope>NUCLEOTIDE SEQUENCE</scope>
    <source>
        <strain evidence="8">105_WCHN</strain>
    </source>
</reference>
<dbReference type="InterPro" id="IPR000192">
    <property type="entry name" value="Aminotrans_V_dom"/>
</dbReference>
<dbReference type="EC" id="2.8.1.7" evidence="3"/>
<gene>
    <name evidence="8" type="ORF">QUW46_05005</name>
</gene>
<evidence type="ECO:0000256" key="2">
    <source>
        <dbReference type="ARBA" id="ARBA00010447"/>
    </source>
</evidence>
<name>A0ABT7VMH0_9LACO</name>
<organism evidence="8 9">
    <name type="scientific">Limosilactobacillus panis</name>
    <dbReference type="NCBI Taxonomy" id="47493"/>
    <lineage>
        <taxon>Bacteria</taxon>
        <taxon>Bacillati</taxon>
        <taxon>Bacillota</taxon>
        <taxon>Bacilli</taxon>
        <taxon>Lactobacillales</taxon>
        <taxon>Lactobacillaceae</taxon>
        <taxon>Limosilactobacillus</taxon>
    </lineage>
</organism>
<evidence type="ECO:0000313" key="8">
    <source>
        <dbReference type="EMBL" id="MDM8333929.1"/>
    </source>
</evidence>
<comment type="cofactor">
    <cofactor evidence="1 6">
        <name>pyridoxal 5'-phosphate</name>
        <dbReference type="ChEBI" id="CHEBI:597326"/>
    </cofactor>
</comment>
<reference evidence="8" key="2">
    <citation type="submission" date="2023-06" db="EMBL/GenBank/DDBJ databases">
        <authorList>
            <person name="Zeman M."/>
            <person name="Kubasova T."/>
            <person name="Jahodarova E."/>
            <person name="Nykrynova M."/>
            <person name="Rychlik I."/>
        </authorList>
    </citation>
    <scope>NUCLEOTIDE SEQUENCE</scope>
    <source>
        <strain evidence="8">105_WCHN</strain>
    </source>
</reference>
<dbReference type="RefSeq" id="WP_289560090.1">
    <property type="nucleotide sequence ID" value="NZ_JAUDEO010000023.1"/>
</dbReference>
<dbReference type="PIRSF" id="PIRSF005572">
    <property type="entry name" value="NifS"/>
    <property type="match status" value="1"/>
</dbReference>
<keyword evidence="4" id="KW-0663">Pyridoxal phosphate</keyword>
<dbReference type="InterPro" id="IPR010969">
    <property type="entry name" value="Cys_dSase-rel_unknwn_funct"/>
</dbReference>
<dbReference type="Proteomes" id="UP001529423">
    <property type="component" value="Unassembled WGS sequence"/>
</dbReference>
<dbReference type="EMBL" id="JAUDEO010000023">
    <property type="protein sequence ID" value="MDM8333929.1"/>
    <property type="molecule type" value="Genomic_DNA"/>
</dbReference>
<dbReference type="SUPFAM" id="SSF53383">
    <property type="entry name" value="PLP-dependent transferases"/>
    <property type="match status" value="1"/>
</dbReference>
<evidence type="ECO:0000256" key="1">
    <source>
        <dbReference type="ARBA" id="ARBA00001933"/>
    </source>
</evidence>
<dbReference type="GO" id="GO:0008483">
    <property type="term" value="F:transaminase activity"/>
    <property type="evidence" value="ECO:0007669"/>
    <property type="project" value="UniProtKB-KW"/>
</dbReference>